<evidence type="ECO:0008006" key="9">
    <source>
        <dbReference type="Google" id="ProtNLM"/>
    </source>
</evidence>
<accession>A0A8S1KQ30</accession>
<feature type="transmembrane region" description="Helical" evidence="3">
    <location>
        <begin position="116"/>
        <end position="134"/>
    </location>
</feature>
<feature type="domain" description="Histidine kinase" evidence="5">
    <location>
        <begin position="312"/>
        <end position="552"/>
    </location>
</feature>
<evidence type="ECO:0000259" key="5">
    <source>
        <dbReference type="PROSITE" id="PS50109"/>
    </source>
</evidence>
<dbReference type="EMBL" id="CAJJDM010000022">
    <property type="protein sequence ID" value="CAD8055935.1"/>
    <property type="molecule type" value="Genomic_DNA"/>
</dbReference>
<gene>
    <name evidence="7" type="ORF">PPRIM_AZ9-3.1.T0240037</name>
</gene>
<keyword evidence="1 2" id="KW-0597">Phosphoprotein</keyword>
<evidence type="ECO:0000256" key="2">
    <source>
        <dbReference type="PROSITE-ProRule" id="PRU00169"/>
    </source>
</evidence>
<keyword evidence="8" id="KW-1185">Reference proteome</keyword>
<protein>
    <recommendedName>
        <fullName evidence="9">Response regulatory domain-containing protein</fullName>
    </recommendedName>
</protein>
<evidence type="ECO:0000313" key="7">
    <source>
        <dbReference type="EMBL" id="CAD8055935.1"/>
    </source>
</evidence>
<evidence type="ECO:0000256" key="4">
    <source>
        <dbReference type="SAM" id="SignalP"/>
    </source>
</evidence>
<dbReference type="Pfam" id="PF02518">
    <property type="entry name" value="HATPase_c"/>
    <property type="match status" value="1"/>
</dbReference>
<dbReference type="OMA" id="RIQLIFM"/>
<dbReference type="InterPro" id="IPR001789">
    <property type="entry name" value="Sig_transdc_resp-reg_receiver"/>
</dbReference>
<dbReference type="PANTHER" id="PTHR43719:SF28">
    <property type="entry name" value="PEROXIDE STRESS-ACTIVATED HISTIDINE KINASE MAK1-RELATED"/>
    <property type="match status" value="1"/>
</dbReference>
<proteinExistence type="predicted"/>
<feature type="transmembrane region" description="Helical" evidence="3">
    <location>
        <begin position="87"/>
        <end position="104"/>
    </location>
</feature>
<comment type="caution">
    <text evidence="7">The sequence shown here is derived from an EMBL/GenBank/DDBJ whole genome shotgun (WGS) entry which is preliminary data.</text>
</comment>
<sequence>MILFIILISLEIKDIAFALFEQQYDQLYSRCILFILNIICLIYQKKSKKQLCFLVIIHFVQNCIYFGFHQLWYLYPLTSNFKHNNQTKFFIFLLYLFTGALDLANPNSLFTQTELNSKLTILLIILFEFYNLLISTKIGHKARQLILDILIEDCVIKIYDSQLNDLTPNLLSKSQNIDNFSSPTIYTTRQSKSNDNFTNNQSQNKQINFKTYKFYDNISLSADSLQSSTQKDQTYNNIKDLIKQYLNDTKISEQLIIANEYDYKTGQKIKYKLIISQSISNYIIVAFIKLDQVYLIKQQNKLIQFKQQLASIFTNKLKTPLNATFGYLNQSINDISVSDQFKQLYLIPAMLNSKLQLYQIQDLLDYLYQDSTQLTLQVTKTNLVKLLLSVNELLEQQCKTKQIQLQYHINNLDIKYQKSIYINTDSQKLERILINLLNNSYRYSPSNNTIKIDIQIDEQESKAFFRVSDNGEGFTQDQIKFINQQALLQNKFQLVQNHHQDKYHHFKIHIKFGISLQITNHLISALSDQHSSLQLNNCQQGAAFEFFISTKMQNQFLSSQKIIQNSKPIKSTKGLQHIEQDNGSIYSHSSSLIIEPSPQLPLNQKKNELQQFKSRHSHRQSSIQLTKRAEENQFHLLKKGTLCESIDFENEQEILIVDDEPFNHDILCLMLKRLGLNKFVKAYNGQQCLDIVMKKKSRIQLIFMDLDMPILGGLQTTEILIDMMQQKKLDYINIIGCTAHDDYDTQLKCINAGMKHVISKPIFLKQVKELFQKLSDELLIKNLFISQSIEKHI</sequence>
<keyword evidence="3" id="KW-0812">Transmembrane</keyword>
<dbReference type="PROSITE" id="PS50109">
    <property type="entry name" value="HIS_KIN"/>
    <property type="match status" value="1"/>
</dbReference>
<organism evidence="7 8">
    <name type="scientific">Paramecium primaurelia</name>
    <dbReference type="NCBI Taxonomy" id="5886"/>
    <lineage>
        <taxon>Eukaryota</taxon>
        <taxon>Sar</taxon>
        <taxon>Alveolata</taxon>
        <taxon>Ciliophora</taxon>
        <taxon>Intramacronucleata</taxon>
        <taxon>Oligohymenophorea</taxon>
        <taxon>Peniculida</taxon>
        <taxon>Parameciidae</taxon>
        <taxon>Paramecium</taxon>
    </lineage>
</organism>
<dbReference type="Proteomes" id="UP000688137">
    <property type="component" value="Unassembled WGS sequence"/>
</dbReference>
<dbReference type="InterPro" id="IPR050956">
    <property type="entry name" value="2C_system_His_kinase"/>
</dbReference>
<feature type="transmembrane region" description="Helical" evidence="3">
    <location>
        <begin position="51"/>
        <end position="75"/>
    </location>
</feature>
<feature type="signal peptide" evidence="4">
    <location>
        <begin position="1"/>
        <end position="18"/>
    </location>
</feature>
<feature type="chain" id="PRO_5035787168" description="Response regulatory domain-containing protein" evidence="4">
    <location>
        <begin position="19"/>
        <end position="793"/>
    </location>
</feature>
<name>A0A8S1KQ30_PARPR</name>
<dbReference type="AlphaFoldDB" id="A0A8S1KQ30"/>
<evidence type="ECO:0000256" key="3">
    <source>
        <dbReference type="SAM" id="Phobius"/>
    </source>
</evidence>
<keyword evidence="4" id="KW-0732">Signal</keyword>
<evidence type="ECO:0000256" key="1">
    <source>
        <dbReference type="ARBA" id="ARBA00022553"/>
    </source>
</evidence>
<keyword evidence="3" id="KW-0472">Membrane</keyword>
<dbReference type="PANTHER" id="PTHR43719">
    <property type="entry name" value="TWO-COMPONENT HISTIDINE KINASE"/>
    <property type="match status" value="1"/>
</dbReference>
<dbReference type="InterPro" id="IPR005467">
    <property type="entry name" value="His_kinase_dom"/>
</dbReference>
<feature type="modified residue" description="4-aspartylphosphate" evidence="2">
    <location>
        <position position="705"/>
    </location>
</feature>
<dbReference type="GO" id="GO:0000160">
    <property type="term" value="P:phosphorelay signal transduction system"/>
    <property type="evidence" value="ECO:0007669"/>
    <property type="project" value="InterPro"/>
</dbReference>
<feature type="domain" description="Response regulatory" evidence="6">
    <location>
        <begin position="653"/>
        <end position="775"/>
    </location>
</feature>
<dbReference type="Pfam" id="PF00072">
    <property type="entry name" value="Response_reg"/>
    <property type="match status" value="1"/>
</dbReference>
<dbReference type="SMART" id="SM00448">
    <property type="entry name" value="REC"/>
    <property type="match status" value="1"/>
</dbReference>
<evidence type="ECO:0000313" key="8">
    <source>
        <dbReference type="Proteomes" id="UP000688137"/>
    </source>
</evidence>
<evidence type="ECO:0000259" key="6">
    <source>
        <dbReference type="PROSITE" id="PS50110"/>
    </source>
</evidence>
<dbReference type="InterPro" id="IPR003594">
    <property type="entry name" value="HATPase_dom"/>
</dbReference>
<dbReference type="CDD" id="cd17546">
    <property type="entry name" value="REC_hyHK_CKI1_RcsC-like"/>
    <property type="match status" value="1"/>
</dbReference>
<dbReference type="PROSITE" id="PS50110">
    <property type="entry name" value="RESPONSE_REGULATORY"/>
    <property type="match status" value="1"/>
</dbReference>
<feature type="transmembrane region" description="Helical" evidence="3">
    <location>
        <begin position="27"/>
        <end position="44"/>
    </location>
</feature>
<reference evidence="7" key="1">
    <citation type="submission" date="2021-01" db="EMBL/GenBank/DDBJ databases">
        <authorList>
            <consortium name="Genoscope - CEA"/>
            <person name="William W."/>
        </authorList>
    </citation>
    <scope>NUCLEOTIDE SEQUENCE</scope>
</reference>
<keyword evidence="3" id="KW-1133">Transmembrane helix</keyword>